<feature type="transmembrane region" description="Helical" evidence="1">
    <location>
        <begin position="62"/>
        <end position="86"/>
    </location>
</feature>
<sequence>MKLILTVLANAVALWVAAVLLDGISFGGEGGGLAVTVILVAALFGVLNAIVKPVLKLLSLPLVILTLGLFLLVVNAIMLSLTSWLAGALGLEFTVESFFWDAVLGALIISVIGVLTDMLLPDGDRR</sequence>
<proteinExistence type="predicted"/>
<dbReference type="AlphaFoldDB" id="A0A285VTD7"/>
<keyword evidence="1" id="KW-0812">Transmembrane</keyword>
<dbReference type="Proteomes" id="UP000219688">
    <property type="component" value="Unassembled WGS sequence"/>
</dbReference>
<protein>
    <submittedName>
        <fullName evidence="2">Putative membrane protein</fullName>
    </submittedName>
</protein>
<dbReference type="RefSeq" id="WP_097188726.1">
    <property type="nucleotide sequence ID" value="NZ_OBQK01000009.1"/>
</dbReference>
<feature type="transmembrane region" description="Helical" evidence="1">
    <location>
        <begin position="31"/>
        <end position="50"/>
    </location>
</feature>
<accession>A0A285VTD7</accession>
<organism evidence="2 3">
    <name type="scientific">Ornithinimicrobium cerasi</name>
    <dbReference type="NCBI Taxonomy" id="2248773"/>
    <lineage>
        <taxon>Bacteria</taxon>
        <taxon>Bacillati</taxon>
        <taxon>Actinomycetota</taxon>
        <taxon>Actinomycetes</taxon>
        <taxon>Micrococcales</taxon>
        <taxon>Ornithinimicrobiaceae</taxon>
        <taxon>Ornithinimicrobium</taxon>
    </lineage>
</organism>
<keyword evidence="1" id="KW-0472">Membrane</keyword>
<dbReference type="InterPro" id="IPR007165">
    <property type="entry name" value="Phage_holin_4_2"/>
</dbReference>
<feature type="transmembrane region" description="Helical" evidence="1">
    <location>
        <begin position="98"/>
        <end position="120"/>
    </location>
</feature>
<dbReference type="EMBL" id="OBQK01000009">
    <property type="protein sequence ID" value="SOC56848.1"/>
    <property type="molecule type" value="Genomic_DNA"/>
</dbReference>
<gene>
    <name evidence="2" type="ORF">SAMN05421879_10957</name>
</gene>
<evidence type="ECO:0000313" key="3">
    <source>
        <dbReference type="Proteomes" id="UP000219688"/>
    </source>
</evidence>
<keyword evidence="1" id="KW-1133">Transmembrane helix</keyword>
<dbReference type="PANTHER" id="PTHR37309:SF1">
    <property type="entry name" value="SLR0284 PROTEIN"/>
    <property type="match status" value="1"/>
</dbReference>
<dbReference type="PANTHER" id="PTHR37309">
    <property type="entry name" value="SLR0284 PROTEIN"/>
    <property type="match status" value="1"/>
</dbReference>
<reference evidence="3" key="1">
    <citation type="submission" date="2017-08" db="EMBL/GenBank/DDBJ databases">
        <authorList>
            <person name="Varghese N."/>
            <person name="Submissions S."/>
        </authorList>
    </citation>
    <scope>NUCLEOTIDE SEQUENCE [LARGE SCALE GENOMIC DNA]</scope>
    <source>
        <strain evidence="3">USBA17B2</strain>
    </source>
</reference>
<dbReference type="Pfam" id="PF04020">
    <property type="entry name" value="Phage_holin_4_2"/>
    <property type="match status" value="1"/>
</dbReference>
<evidence type="ECO:0000256" key="1">
    <source>
        <dbReference type="SAM" id="Phobius"/>
    </source>
</evidence>
<keyword evidence="3" id="KW-1185">Reference proteome</keyword>
<evidence type="ECO:0000313" key="2">
    <source>
        <dbReference type="EMBL" id="SOC56848.1"/>
    </source>
</evidence>
<name>A0A285VTD7_9MICO</name>